<dbReference type="Gene3D" id="3.30.920.90">
    <property type="match status" value="1"/>
</dbReference>
<keyword evidence="2" id="KW-1185">Reference proteome</keyword>
<name>A0ABR9RWX4_9ACTN</name>
<organism evidence="1 2">
    <name type="scientific">Nocardioides malaquae</name>
    <dbReference type="NCBI Taxonomy" id="2773426"/>
    <lineage>
        <taxon>Bacteria</taxon>
        <taxon>Bacillati</taxon>
        <taxon>Actinomycetota</taxon>
        <taxon>Actinomycetes</taxon>
        <taxon>Propionibacteriales</taxon>
        <taxon>Nocardioidaceae</taxon>
        <taxon>Nocardioides</taxon>
    </lineage>
</organism>
<evidence type="ECO:0000313" key="2">
    <source>
        <dbReference type="Proteomes" id="UP000756387"/>
    </source>
</evidence>
<sequence>LSFGYGNFTSIPWFAFLGEGQEASNGIYPVILYYKDFDELVLAYGISDTNEPHAQWQFSSDIPKTIAEYFQATSGVYPKKYGQSYYACSQKVSQGIDYTRFASMLDNIINDYKLI</sequence>
<feature type="non-terminal residue" evidence="1">
    <location>
        <position position="115"/>
    </location>
</feature>
<dbReference type="EMBL" id="JADCSA010000165">
    <property type="protein sequence ID" value="MBE7326076.1"/>
    <property type="molecule type" value="Genomic_DNA"/>
</dbReference>
<reference evidence="1 2" key="1">
    <citation type="submission" date="2020-10" db="EMBL/GenBank/DDBJ databases">
        <title>Nocardioides sp. isolated from sludge.</title>
        <authorList>
            <person name="Zhang X."/>
        </authorList>
    </citation>
    <scope>NUCLEOTIDE SEQUENCE [LARGE SCALE GENOMIC DNA]</scope>
    <source>
        <strain evidence="1 2">Y6</strain>
    </source>
</reference>
<feature type="non-terminal residue" evidence="1">
    <location>
        <position position="1"/>
    </location>
</feature>
<keyword evidence="1" id="KW-0540">Nuclease</keyword>
<comment type="caution">
    <text evidence="1">The sequence shown here is derived from an EMBL/GenBank/DDBJ whole genome shotgun (WGS) entry which is preliminary data.</text>
</comment>
<protein>
    <submittedName>
        <fullName evidence="1">5-methylcytosine-specific restriction endonuclease subunit McrB</fullName>
    </submittedName>
</protein>
<accession>A0ABR9RWX4</accession>
<evidence type="ECO:0000313" key="1">
    <source>
        <dbReference type="EMBL" id="MBE7326076.1"/>
    </source>
</evidence>
<keyword evidence="1" id="KW-0255">Endonuclease</keyword>
<dbReference type="Proteomes" id="UP000756387">
    <property type="component" value="Unassembled WGS sequence"/>
</dbReference>
<proteinExistence type="predicted"/>
<gene>
    <name evidence="1" type="primary">mcrB</name>
    <name evidence="1" type="ORF">IEQ44_15650</name>
</gene>
<keyword evidence="1" id="KW-0378">Hydrolase</keyword>
<dbReference type="GO" id="GO:0004519">
    <property type="term" value="F:endonuclease activity"/>
    <property type="evidence" value="ECO:0007669"/>
    <property type="project" value="UniProtKB-KW"/>
</dbReference>